<evidence type="ECO:0000313" key="3">
    <source>
        <dbReference type="Proteomes" id="UP000185568"/>
    </source>
</evidence>
<keyword evidence="1" id="KW-1133">Transmembrane helix</keyword>
<keyword evidence="1" id="KW-0812">Transmembrane</keyword>
<dbReference type="PANTHER" id="PTHR38457">
    <property type="entry name" value="REGULATOR ABRB-RELATED"/>
    <property type="match status" value="1"/>
</dbReference>
<feature type="transmembrane region" description="Helical" evidence="1">
    <location>
        <begin position="81"/>
        <end position="102"/>
    </location>
</feature>
<gene>
    <name evidence="2" type="ORF">BTO30_05945</name>
</gene>
<dbReference type="GO" id="GO:0016020">
    <property type="term" value="C:membrane"/>
    <property type="evidence" value="ECO:0007669"/>
    <property type="project" value="InterPro"/>
</dbReference>
<dbReference type="InterPro" id="IPR017516">
    <property type="entry name" value="AbrB_dup"/>
</dbReference>
<dbReference type="Pfam" id="PF05145">
    <property type="entry name" value="AbrB"/>
    <property type="match status" value="1"/>
</dbReference>
<dbReference type="PANTHER" id="PTHR38457:SF1">
    <property type="entry name" value="REGULATOR ABRB-RELATED"/>
    <property type="match status" value="1"/>
</dbReference>
<dbReference type="Proteomes" id="UP000185568">
    <property type="component" value="Unassembled WGS sequence"/>
</dbReference>
<protein>
    <recommendedName>
        <fullName evidence="4">AbrB family transcriptional regulator</fullName>
    </recommendedName>
</protein>
<keyword evidence="1" id="KW-0472">Membrane</keyword>
<dbReference type="OrthoDB" id="5460360at2"/>
<dbReference type="AlphaFoldDB" id="A0A1Q8Q828"/>
<proteinExistence type="predicted"/>
<feature type="transmembrane region" description="Helical" evidence="1">
    <location>
        <begin position="183"/>
        <end position="200"/>
    </location>
</feature>
<evidence type="ECO:0000256" key="1">
    <source>
        <dbReference type="SAM" id="Phobius"/>
    </source>
</evidence>
<accession>A0A1Q8Q828</accession>
<dbReference type="RefSeq" id="WP_075397790.1">
    <property type="nucleotide sequence ID" value="NZ_MSDU01000008.1"/>
</dbReference>
<dbReference type="STRING" id="1714264.BTO30_05945"/>
<feature type="transmembrane region" description="Helical" evidence="1">
    <location>
        <begin position="317"/>
        <end position="338"/>
    </location>
</feature>
<reference evidence="2 3" key="1">
    <citation type="submission" date="2016-12" db="EMBL/GenBank/DDBJ databases">
        <title>Domibacillus antri genome sequencing.</title>
        <authorList>
            <person name="Verma A."/>
            <person name="Krishnamurthi S."/>
        </authorList>
    </citation>
    <scope>NUCLEOTIDE SEQUENCE [LARGE SCALE GENOMIC DNA]</scope>
    <source>
        <strain evidence="2 3">XD80</strain>
    </source>
</reference>
<keyword evidence="3" id="KW-1185">Reference proteome</keyword>
<dbReference type="EMBL" id="MSDU01000008">
    <property type="protein sequence ID" value="OLN23499.1"/>
    <property type="molecule type" value="Genomic_DNA"/>
</dbReference>
<evidence type="ECO:0000313" key="2">
    <source>
        <dbReference type="EMBL" id="OLN23499.1"/>
    </source>
</evidence>
<evidence type="ECO:0008006" key="4">
    <source>
        <dbReference type="Google" id="ProtNLM"/>
    </source>
</evidence>
<feature type="transmembrane region" description="Helical" evidence="1">
    <location>
        <begin position="230"/>
        <end position="250"/>
    </location>
</feature>
<dbReference type="NCBIfam" id="TIGR03082">
    <property type="entry name" value="Gneg_AbrB_dup"/>
    <property type="match status" value="2"/>
</dbReference>
<dbReference type="GO" id="GO:0010468">
    <property type="term" value="P:regulation of gene expression"/>
    <property type="evidence" value="ECO:0007669"/>
    <property type="project" value="InterPro"/>
</dbReference>
<feature type="transmembrane region" description="Helical" evidence="1">
    <location>
        <begin position="262"/>
        <end position="286"/>
    </location>
</feature>
<dbReference type="PIRSF" id="PIRSF038991">
    <property type="entry name" value="Protein_AbrB"/>
    <property type="match status" value="1"/>
</dbReference>
<feature type="transmembrane region" description="Helical" evidence="1">
    <location>
        <begin position="51"/>
        <end position="69"/>
    </location>
</feature>
<sequence length="359" mass="38382">MKKRTIKTIGVGAAAGGLFDALDIILPWMLGPLLVIMVLNQWTPVKLTLPSFWRNAGLLFLGISLGTSFTTESIEPAVRFFPYLAVLTIAITALTIGMAHLFSQKTGVDTGTAVLGSLPGGLSQMVLIADEHPNVDASVVTVMQTLRLFMVVTTVPFLVSAIHRDHAASVIPANALPAHHLSFGEWIFIAGIVAAGIFLFKQGKLPTPYLLGPMCAVIVWNLTGGSPFHLPYWIIAASQVVLGVYIGLKMNITGKTVPLRQLGLLFAMNGILVAFCLAAAVVIHHWTGFPYLDLFIGLAPGGVAEMAVTAMSTGADIAAVTSFHLFRVFFILFIAAPLTARWLKKRRNDTNLGVSPPSG</sequence>
<comment type="caution">
    <text evidence="2">The sequence shown here is derived from an EMBL/GenBank/DDBJ whole genome shotgun (WGS) entry which is preliminary data.</text>
</comment>
<name>A0A1Q8Q828_9BACI</name>
<feature type="transmembrane region" description="Helical" evidence="1">
    <location>
        <begin position="12"/>
        <end position="39"/>
    </location>
</feature>
<dbReference type="InterPro" id="IPR007820">
    <property type="entry name" value="AbrB_fam"/>
</dbReference>
<organism evidence="2 3">
    <name type="scientific">Domibacillus antri</name>
    <dbReference type="NCBI Taxonomy" id="1714264"/>
    <lineage>
        <taxon>Bacteria</taxon>
        <taxon>Bacillati</taxon>
        <taxon>Bacillota</taxon>
        <taxon>Bacilli</taxon>
        <taxon>Bacillales</taxon>
        <taxon>Bacillaceae</taxon>
        <taxon>Domibacillus</taxon>
    </lineage>
</organism>